<sequence>MEVEDCMASILTKMWRRNLFGGTYQPVEQITSGIPDERSSTVNEAFDELHQQGYIQYHKNRTCASINPSYKEEVREFLSGHVADYILELR</sequence>
<name>A0ABD5QMI1_9EURY</name>
<protein>
    <submittedName>
        <fullName evidence="1">Uncharacterized protein</fullName>
    </submittedName>
</protein>
<dbReference type="RefSeq" id="WP_136516465.1">
    <property type="nucleotide sequence ID" value="NZ_JBHSKV010000001.1"/>
</dbReference>
<proteinExistence type="predicted"/>
<keyword evidence="2" id="KW-1185">Reference proteome</keyword>
<evidence type="ECO:0000313" key="1">
    <source>
        <dbReference type="EMBL" id="MFC5133489.1"/>
    </source>
</evidence>
<dbReference type="AlphaFoldDB" id="A0ABD5QMI1"/>
<dbReference type="EMBL" id="JBHSKV010000001">
    <property type="protein sequence ID" value="MFC5133489.1"/>
    <property type="molecule type" value="Genomic_DNA"/>
</dbReference>
<dbReference type="Proteomes" id="UP001596145">
    <property type="component" value="Unassembled WGS sequence"/>
</dbReference>
<comment type="caution">
    <text evidence="1">The sequence shown here is derived from an EMBL/GenBank/DDBJ whole genome shotgun (WGS) entry which is preliminary data.</text>
</comment>
<evidence type="ECO:0000313" key="2">
    <source>
        <dbReference type="Proteomes" id="UP001596145"/>
    </source>
</evidence>
<accession>A0ABD5QMI1</accession>
<gene>
    <name evidence="1" type="ORF">ACFPJA_01935</name>
</gene>
<reference evidence="1 2" key="1">
    <citation type="journal article" date="2019" name="Int. J. Syst. Evol. Microbiol.">
        <title>The Global Catalogue of Microorganisms (GCM) 10K type strain sequencing project: providing services to taxonomists for standard genome sequencing and annotation.</title>
        <authorList>
            <consortium name="The Broad Institute Genomics Platform"/>
            <consortium name="The Broad Institute Genome Sequencing Center for Infectious Disease"/>
            <person name="Wu L."/>
            <person name="Ma J."/>
        </authorList>
    </citation>
    <scope>NUCLEOTIDE SEQUENCE [LARGE SCALE GENOMIC DNA]</scope>
    <source>
        <strain evidence="1 2">CGMCC 1.16026</strain>
    </source>
</reference>
<organism evidence="1 2">
    <name type="scientific">Halorubrum glutamatedens</name>
    <dbReference type="NCBI Taxonomy" id="2707018"/>
    <lineage>
        <taxon>Archaea</taxon>
        <taxon>Methanobacteriati</taxon>
        <taxon>Methanobacteriota</taxon>
        <taxon>Stenosarchaea group</taxon>
        <taxon>Halobacteria</taxon>
        <taxon>Halobacteriales</taxon>
        <taxon>Haloferacaceae</taxon>
        <taxon>Halorubrum</taxon>
    </lineage>
</organism>